<dbReference type="PROSITE" id="PS00850">
    <property type="entry name" value="GLY_RADICAL_1"/>
    <property type="match status" value="1"/>
</dbReference>
<dbReference type="Gene3D" id="3.20.70.20">
    <property type="match status" value="1"/>
</dbReference>
<dbReference type="PROSITE" id="PS51149">
    <property type="entry name" value="GLY_RADICAL_2"/>
    <property type="match status" value="1"/>
</dbReference>
<keyword evidence="2" id="KW-0456">Lyase</keyword>
<dbReference type="Pfam" id="PF02901">
    <property type="entry name" value="PFL-like"/>
    <property type="match status" value="1"/>
</dbReference>
<dbReference type="SUPFAM" id="SSF51998">
    <property type="entry name" value="PFL-like glycyl radical enzymes"/>
    <property type="match status" value="1"/>
</dbReference>
<evidence type="ECO:0000256" key="2">
    <source>
        <dbReference type="ARBA" id="ARBA00023239"/>
    </source>
</evidence>
<feature type="domain" description="Glycine radical" evidence="3">
    <location>
        <begin position="714"/>
        <end position="835"/>
    </location>
</feature>
<evidence type="ECO:0000256" key="1">
    <source>
        <dbReference type="ARBA" id="ARBA00022818"/>
    </source>
</evidence>
<dbReference type="InterPro" id="IPR051215">
    <property type="entry name" value="GRE"/>
</dbReference>
<proteinExistence type="predicted"/>
<protein>
    <submittedName>
        <fullName evidence="5">Alkylsuccinate synthase catalytic subunit</fullName>
    </submittedName>
</protein>
<keyword evidence="1" id="KW-0556">Organic radical</keyword>
<evidence type="ECO:0000259" key="3">
    <source>
        <dbReference type="PROSITE" id="PS51149"/>
    </source>
</evidence>
<dbReference type="AlphaFoldDB" id="A0A142JYV4"/>
<gene>
    <name evidence="5" type="primary">assA</name>
</gene>
<dbReference type="PANTHER" id="PTHR43641">
    <property type="entry name" value="FORMATE ACETYLTRANSFERASE 3-RELATED"/>
    <property type="match status" value="1"/>
</dbReference>
<dbReference type="InterPro" id="IPR001150">
    <property type="entry name" value="Gly_radical"/>
</dbReference>
<dbReference type="GO" id="GO:0016829">
    <property type="term" value="F:lyase activity"/>
    <property type="evidence" value="ECO:0007669"/>
    <property type="project" value="UniProtKB-KW"/>
</dbReference>
<evidence type="ECO:0000259" key="4">
    <source>
        <dbReference type="PROSITE" id="PS51554"/>
    </source>
</evidence>
<dbReference type="PANTHER" id="PTHR43641:SF2">
    <property type="entry name" value="DEHYDRATASE YBIW-RELATED"/>
    <property type="match status" value="1"/>
</dbReference>
<organism evidence="5">
    <name type="scientific">prokaryote enrichment culture</name>
    <dbReference type="NCBI Taxonomy" id="1647752"/>
    <lineage>
        <taxon>unclassified sequences</taxon>
        <taxon>environmental samples</taxon>
    </lineage>
</organism>
<sequence>MAEPAVDKNIKELEKKQQWWWAAEKKRSKRLDYLRKAIWKKGAVGGVYPAGLRVDLEQAQIDTDFMRSMEYSPDPHVIRFAKMFANYLDNKTIFITDQAQLVGYVGSLPHTVAWLPSVGSPLNVEVLNDATVLPEPIDESLKVVNDVIAFWSGKADADRMAPMADVEDLTKILSGTIVWGVPLARGGYSGKNYEYFMTGERAFEDIIAELDKNLDDAYDLVHSPFASKEISETYPKMVTWEAMQICLRAGIRFGQRYARLARIIAENYETDNKRKEELLQIADCCERVPAKPPRTLQESLQYDLFTQVFSRSEAIEGAWPARPDYYHGPYYDKDVNIEKRISREDALDLVGEFLIRAHEVSQYKPKWVREGLQGIEGTWVWTLGGVKKDGSDACNDMTVALLQAARLVRVSNPTFGFRWHPMVKDEVLRECFECIRQGLGYPSMRHDPILIANTMHWYGHPIEEARTWVHQACMSPCPTTKAGFQPMRMANATSNTAKIIEYVFTSGFDPVVNMQVGAETPDCATFTDFEQVYDAWIAQMKHIFSIAVRIMNYTRMNSAAFCPRPYLSSISQRSVDSGLDVMDPSISRGNSWITAFTFVENIDSLAAIKKLVFDEKKYTMAELKQAIVDDWQGHEKMRLDFVNNAPKWGNDDDYVDGIMLRCLRDIAKFSHELKDPMGNNWPILPENVSGNIHYANIVGALPNGRRRGDALYDGGISPGPGLDKKGPTAVLKSCAKIDHVMDGRAFLLNQRFSPTQMAGDKGYALWKAYMDTWYKLGIDHLQFNCVSDETLRSAQREPEKYQEVIVRVAGYSAHFVDISRKTQDNIIQRTIQGLGN</sequence>
<dbReference type="PROSITE" id="PS51554">
    <property type="entry name" value="PFL"/>
    <property type="match status" value="1"/>
</dbReference>
<dbReference type="EMBL" id="KT459343">
    <property type="protein sequence ID" value="AMR94126.1"/>
    <property type="molecule type" value="Genomic_DNA"/>
</dbReference>
<feature type="domain" description="PFL" evidence="4">
    <location>
        <begin position="29"/>
        <end position="706"/>
    </location>
</feature>
<name>A0A142JYV4_9ZZZZ</name>
<dbReference type="InterPro" id="IPR019777">
    <property type="entry name" value="Form_AcTrfase_GR_CS"/>
</dbReference>
<reference evidence="5" key="1">
    <citation type="submission" date="2015-08" db="EMBL/GenBank/DDBJ databases">
        <title>Metagenomic Analysis of a Methanogenic Paraffin-Utilizing Consortium.</title>
        <authorList>
            <person name="Wawrik B."/>
            <person name="Marks C.R."/>
            <person name="Davidova I.A."/>
            <person name="McInerney M.J."/>
            <person name="Pruitt S."/>
            <person name="Duncan K."/>
            <person name="Suflita J.M."/>
            <person name="Callaghan A.V."/>
        </authorList>
    </citation>
    <scope>NUCLEOTIDE SEQUENCE</scope>
</reference>
<accession>A0A142JYV4</accession>
<dbReference type="InterPro" id="IPR004184">
    <property type="entry name" value="PFL_dom"/>
</dbReference>
<dbReference type="Pfam" id="PF01228">
    <property type="entry name" value="Gly_radical"/>
    <property type="match status" value="1"/>
</dbReference>
<evidence type="ECO:0000313" key="5">
    <source>
        <dbReference type="EMBL" id="AMR94126.1"/>
    </source>
</evidence>